<evidence type="ECO:0000313" key="7">
    <source>
        <dbReference type="Proteomes" id="UP000786989"/>
    </source>
</evidence>
<evidence type="ECO:0000259" key="5">
    <source>
        <dbReference type="PROSITE" id="PS50977"/>
    </source>
</evidence>
<evidence type="ECO:0000256" key="4">
    <source>
        <dbReference type="PROSITE-ProRule" id="PRU00335"/>
    </source>
</evidence>
<dbReference type="InterPro" id="IPR001647">
    <property type="entry name" value="HTH_TetR"/>
</dbReference>
<dbReference type="InterPro" id="IPR050109">
    <property type="entry name" value="HTH-type_TetR-like_transc_reg"/>
</dbReference>
<dbReference type="PANTHER" id="PTHR30055:SF234">
    <property type="entry name" value="HTH-TYPE TRANSCRIPTIONAL REGULATOR BETI"/>
    <property type="match status" value="1"/>
</dbReference>
<dbReference type="GO" id="GO:0003700">
    <property type="term" value="F:DNA-binding transcription factor activity"/>
    <property type="evidence" value="ECO:0007669"/>
    <property type="project" value="TreeGrafter"/>
</dbReference>
<dbReference type="InterPro" id="IPR009057">
    <property type="entry name" value="Homeodomain-like_sf"/>
</dbReference>
<evidence type="ECO:0000313" key="6">
    <source>
        <dbReference type="EMBL" id="HJF66274.1"/>
    </source>
</evidence>
<dbReference type="PROSITE" id="PS50977">
    <property type="entry name" value="HTH_TETR_2"/>
    <property type="match status" value="1"/>
</dbReference>
<evidence type="ECO:0000256" key="2">
    <source>
        <dbReference type="ARBA" id="ARBA00023125"/>
    </source>
</evidence>
<accession>A0A9D2UXS6</accession>
<sequence length="205" mass="23021">MPKITGDARNSILDAAFSLFSEKGFPETSMRDIADAVGVKAASLYNHFSGKQALFSALIERETGYVEARLKRAGAMASPDEDPAAYSRLEGEKLGDLVWNSYLPFFDDERVKKLMRMLAASRYRDGKCQTLYESVFVERPIAIQSAIFERLVAEGRFSPCDVKLAAAQFHGPMLMLMERQIEPSEAKEFCRIHTEAFNAAHRKEP</sequence>
<dbReference type="PRINTS" id="PR00455">
    <property type="entry name" value="HTHTETR"/>
</dbReference>
<gene>
    <name evidence="6" type="ORF">K8U77_09215</name>
</gene>
<protein>
    <submittedName>
        <fullName evidence="6">TetR/AcrR family transcriptional regulator</fullName>
    </submittedName>
</protein>
<dbReference type="SUPFAM" id="SSF48498">
    <property type="entry name" value="Tetracyclin repressor-like, C-terminal domain"/>
    <property type="match status" value="1"/>
</dbReference>
<reference evidence="6" key="2">
    <citation type="submission" date="2021-09" db="EMBL/GenBank/DDBJ databases">
        <authorList>
            <person name="Gilroy R."/>
        </authorList>
    </citation>
    <scope>NUCLEOTIDE SEQUENCE</scope>
    <source>
        <strain evidence="6">ChiGjej6B6-11269</strain>
    </source>
</reference>
<proteinExistence type="predicted"/>
<reference evidence="6" key="1">
    <citation type="journal article" date="2021" name="PeerJ">
        <title>Extensive microbial diversity within the chicken gut microbiome revealed by metagenomics and culture.</title>
        <authorList>
            <person name="Gilroy R."/>
            <person name="Ravi A."/>
            <person name="Getino M."/>
            <person name="Pursley I."/>
            <person name="Horton D.L."/>
            <person name="Alikhan N.F."/>
            <person name="Baker D."/>
            <person name="Gharbi K."/>
            <person name="Hall N."/>
            <person name="Watson M."/>
            <person name="Adriaenssens E.M."/>
            <person name="Foster-Nyarko E."/>
            <person name="Jarju S."/>
            <person name="Secka A."/>
            <person name="Antonio M."/>
            <person name="Oren A."/>
            <person name="Chaudhuri R.R."/>
            <person name="La Ragione R."/>
            <person name="Hildebrand F."/>
            <person name="Pallen M.J."/>
        </authorList>
    </citation>
    <scope>NUCLEOTIDE SEQUENCE</scope>
    <source>
        <strain evidence="6">ChiGjej6B6-11269</strain>
    </source>
</reference>
<dbReference type="InterPro" id="IPR039536">
    <property type="entry name" value="TetR_C_Proteobacteria"/>
</dbReference>
<name>A0A9D2UXS6_9ACTN</name>
<dbReference type="EMBL" id="DYWI01000180">
    <property type="protein sequence ID" value="HJF66274.1"/>
    <property type="molecule type" value="Genomic_DNA"/>
</dbReference>
<evidence type="ECO:0000256" key="1">
    <source>
        <dbReference type="ARBA" id="ARBA00023015"/>
    </source>
</evidence>
<dbReference type="Pfam" id="PF14246">
    <property type="entry name" value="TetR_C_7"/>
    <property type="match status" value="1"/>
</dbReference>
<keyword evidence="1" id="KW-0805">Transcription regulation</keyword>
<dbReference type="Gene3D" id="1.10.357.10">
    <property type="entry name" value="Tetracycline Repressor, domain 2"/>
    <property type="match status" value="1"/>
</dbReference>
<feature type="DNA-binding region" description="H-T-H motif" evidence="4">
    <location>
        <begin position="29"/>
        <end position="48"/>
    </location>
</feature>
<dbReference type="Pfam" id="PF00440">
    <property type="entry name" value="TetR_N"/>
    <property type="match status" value="1"/>
</dbReference>
<comment type="caution">
    <text evidence="6">The sequence shown here is derived from an EMBL/GenBank/DDBJ whole genome shotgun (WGS) entry which is preliminary data.</text>
</comment>
<dbReference type="GO" id="GO:0000976">
    <property type="term" value="F:transcription cis-regulatory region binding"/>
    <property type="evidence" value="ECO:0007669"/>
    <property type="project" value="TreeGrafter"/>
</dbReference>
<keyword evidence="2 4" id="KW-0238">DNA-binding</keyword>
<dbReference type="PANTHER" id="PTHR30055">
    <property type="entry name" value="HTH-TYPE TRANSCRIPTIONAL REGULATOR RUTR"/>
    <property type="match status" value="1"/>
</dbReference>
<dbReference type="Proteomes" id="UP000786989">
    <property type="component" value="Unassembled WGS sequence"/>
</dbReference>
<evidence type="ECO:0000256" key="3">
    <source>
        <dbReference type="ARBA" id="ARBA00023163"/>
    </source>
</evidence>
<keyword evidence="3" id="KW-0804">Transcription</keyword>
<feature type="domain" description="HTH tetR-type" evidence="5">
    <location>
        <begin position="6"/>
        <end position="66"/>
    </location>
</feature>
<organism evidence="6 7">
    <name type="scientific">Slackia equolifaciens</name>
    <dbReference type="NCBI Taxonomy" id="498718"/>
    <lineage>
        <taxon>Bacteria</taxon>
        <taxon>Bacillati</taxon>
        <taxon>Actinomycetota</taxon>
        <taxon>Coriobacteriia</taxon>
        <taxon>Eggerthellales</taxon>
        <taxon>Eggerthellaceae</taxon>
        <taxon>Slackia</taxon>
    </lineage>
</organism>
<dbReference type="AlphaFoldDB" id="A0A9D2UXS6"/>
<dbReference type="SUPFAM" id="SSF46689">
    <property type="entry name" value="Homeodomain-like"/>
    <property type="match status" value="1"/>
</dbReference>
<dbReference type="InterPro" id="IPR036271">
    <property type="entry name" value="Tet_transcr_reg_TetR-rel_C_sf"/>
</dbReference>